<dbReference type="EMBL" id="JAMTCG010000003">
    <property type="protein sequence ID" value="MCP2160947.1"/>
    <property type="molecule type" value="Genomic_DNA"/>
</dbReference>
<evidence type="ECO:0000313" key="2">
    <source>
        <dbReference type="EMBL" id="MCP2160947.1"/>
    </source>
</evidence>
<evidence type="ECO:0000313" key="3">
    <source>
        <dbReference type="Proteomes" id="UP001205740"/>
    </source>
</evidence>
<proteinExistence type="predicted"/>
<feature type="domain" description="Glycosyl transferase family 28 C-terminal" evidence="1">
    <location>
        <begin position="229"/>
        <end position="299"/>
    </location>
</feature>
<dbReference type="Proteomes" id="UP001205740">
    <property type="component" value="Unassembled WGS sequence"/>
</dbReference>
<dbReference type="Gene3D" id="3.40.50.2000">
    <property type="entry name" value="Glycogen Phosphorylase B"/>
    <property type="match status" value="1"/>
</dbReference>
<dbReference type="Pfam" id="PF04101">
    <property type="entry name" value="Glyco_tran_28_C"/>
    <property type="match status" value="1"/>
</dbReference>
<reference evidence="2 3" key="1">
    <citation type="submission" date="2022-06" db="EMBL/GenBank/DDBJ databases">
        <title>Genomic Encyclopedia of Archaeal and Bacterial Type Strains, Phase II (KMG-II): from individual species to whole genera.</title>
        <authorList>
            <person name="Goeker M."/>
        </authorList>
    </citation>
    <scope>NUCLEOTIDE SEQUENCE [LARGE SCALE GENOMIC DNA]</scope>
    <source>
        <strain evidence="2 3">DSM 45037</strain>
    </source>
</reference>
<accession>A0ABT1H2F3</accession>
<evidence type="ECO:0000259" key="1">
    <source>
        <dbReference type="Pfam" id="PF04101"/>
    </source>
</evidence>
<sequence>MIGWYVHHQGMGHAHRADSIARALDEPVTVLSSRPRPAGHAAAVWFRLPMDVAPGSDAADPSAGGVVHWAPRDTPGLTARMAAIADWVARTRPSVMVVDVSVEVALFVRLMGVPVVVMAMPGDRDDRPHTLAYDAADAIIAPWSRTVYDPSWLSARAATTTWVGSISRFDGRVRPDPGPRARPTVAVLGGAGGGAVTVGDVARWQDADPRFDYRAVGAVGGPWTADVWPVLTSSAVVVTHAGQNAVADVAAAARPAVIVPQSRPFAEQSRTAAALSGHRVAAVRDEWPAPGTIADAVDDALAVGSSRWADLRTAGAAGRAADVIAGVAA</sequence>
<dbReference type="SUPFAM" id="SSF53756">
    <property type="entry name" value="UDP-Glycosyltransferase/glycogen phosphorylase"/>
    <property type="match status" value="1"/>
</dbReference>
<organism evidence="2 3">
    <name type="scientific">Williamsia serinedens</name>
    <dbReference type="NCBI Taxonomy" id="391736"/>
    <lineage>
        <taxon>Bacteria</taxon>
        <taxon>Bacillati</taxon>
        <taxon>Actinomycetota</taxon>
        <taxon>Actinomycetes</taxon>
        <taxon>Mycobacteriales</taxon>
        <taxon>Nocardiaceae</taxon>
        <taxon>Williamsia</taxon>
    </lineage>
</organism>
<comment type="caution">
    <text evidence="2">The sequence shown here is derived from an EMBL/GenBank/DDBJ whole genome shotgun (WGS) entry which is preliminary data.</text>
</comment>
<name>A0ABT1H2F3_9NOCA</name>
<keyword evidence="3" id="KW-1185">Reference proteome</keyword>
<gene>
    <name evidence="2" type="ORF">LX12_002134</name>
</gene>
<dbReference type="InterPro" id="IPR007235">
    <property type="entry name" value="Glyco_trans_28_C"/>
</dbReference>
<dbReference type="RefSeq" id="WP_253654500.1">
    <property type="nucleotide sequence ID" value="NZ_BAAAOE010000003.1"/>
</dbReference>
<protein>
    <submittedName>
        <fullName evidence="2">Glycosyltransferase family 28 C-terminal domain-containing protein</fullName>
    </submittedName>
</protein>